<proteinExistence type="inferred from homology"/>
<keyword evidence="5 6" id="KW-0663">Pyridoxal phosphate</keyword>
<evidence type="ECO:0000259" key="8">
    <source>
        <dbReference type="Pfam" id="PF00155"/>
    </source>
</evidence>
<dbReference type="AlphaFoldDB" id="A0AAV9D5R6"/>
<dbReference type="InterPro" id="IPR004839">
    <property type="entry name" value="Aminotransferase_I/II_large"/>
</dbReference>
<feature type="domain" description="Aminotransferase class I/classII large" evidence="8">
    <location>
        <begin position="266"/>
        <end position="398"/>
    </location>
</feature>
<evidence type="ECO:0000256" key="4">
    <source>
        <dbReference type="ARBA" id="ARBA00022679"/>
    </source>
</evidence>
<keyword evidence="10" id="KW-1185">Reference proteome</keyword>
<evidence type="ECO:0000256" key="3">
    <source>
        <dbReference type="ARBA" id="ARBA00022576"/>
    </source>
</evidence>
<dbReference type="PRINTS" id="PR00753">
    <property type="entry name" value="ACCSYNTHASE"/>
</dbReference>
<feature type="region of interest" description="Disordered" evidence="7">
    <location>
        <begin position="1"/>
        <end position="23"/>
    </location>
</feature>
<dbReference type="EMBL" id="JAUJYO010000015">
    <property type="protein sequence ID" value="KAK1296154.1"/>
    <property type="molecule type" value="Genomic_DNA"/>
</dbReference>
<dbReference type="InterPro" id="IPR015424">
    <property type="entry name" value="PyrdxlP-dep_Trfase"/>
</dbReference>
<organism evidence="9 10">
    <name type="scientific">Acorus calamus</name>
    <name type="common">Sweet flag</name>
    <dbReference type="NCBI Taxonomy" id="4465"/>
    <lineage>
        <taxon>Eukaryota</taxon>
        <taxon>Viridiplantae</taxon>
        <taxon>Streptophyta</taxon>
        <taxon>Embryophyta</taxon>
        <taxon>Tracheophyta</taxon>
        <taxon>Spermatophyta</taxon>
        <taxon>Magnoliopsida</taxon>
        <taxon>Liliopsida</taxon>
        <taxon>Acoraceae</taxon>
        <taxon>Acorus</taxon>
    </lineage>
</organism>
<evidence type="ECO:0000256" key="6">
    <source>
        <dbReference type="PIRNR" id="PIRNR000517"/>
    </source>
</evidence>
<dbReference type="PANTHER" id="PTHR45744">
    <property type="entry name" value="TYROSINE AMINOTRANSFERASE"/>
    <property type="match status" value="1"/>
</dbReference>
<evidence type="ECO:0000256" key="5">
    <source>
        <dbReference type="ARBA" id="ARBA00022898"/>
    </source>
</evidence>
<reference evidence="9" key="1">
    <citation type="journal article" date="2023" name="Nat. Commun.">
        <title>Diploid and tetraploid genomes of Acorus and the evolution of monocots.</title>
        <authorList>
            <person name="Ma L."/>
            <person name="Liu K.W."/>
            <person name="Li Z."/>
            <person name="Hsiao Y.Y."/>
            <person name="Qi Y."/>
            <person name="Fu T."/>
            <person name="Tang G.D."/>
            <person name="Zhang D."/>
            <person name="Sun W.H."/>
            <person name="Liu D.K."/>
            <person name="Li Y."/>
            <person name="Chen G.Z."/>
            <person name="Liu X.D."/>
            <person name="Liao X.Y."/>
            <person name="Jiang Y.T."/>
            <person name="Yu X."/>
            <person name="Hao Y."/>
            <person name="Huang J."/>
            <person name="Zhao X.W."/>
            <person name="Ke S."/>
            <person name="Chen Y.Y."/>
            <person name="Wu W.L."/>
            <person name="Hsu J.L."/>
            <person name="Lin Y.F."/>
            <person name="Huang M.D."/>
            <person name="Li C.Y."/>
            <person name="Huang L."/>
            <person name="Wang Z.W."/>
            <person name="Zhao X."/>
            <person name="Zhong W.Y."/>
            <person name="Peng D.H."/>
            <person name="Ahmad S."/>
            <person name="Lan S."/>
            <person name="Zhang J.S."/>
            <person name="Tsai W.C."/>
            <person name="Van de Peer Y."/>
            <person name="Liu Z.J."/>
        </authorList>
    </citation>
    <scope>NUCLEOTIDE SEQUENCE</scope>
    <source>
        <strain evidence="9">CP</strain>
    </source>
</reference>
<comment type="cofactor">
    <cofactor evidence="1 6">
        <name>pyridoxal 5'-phosphate</name>
        <dbReference type="ChEBI" id="CHEBI:597326"/>
    </cofactor>
</comment>
<dbReference type="SUPFAM" id="SSF53383">
    <property type="entry name" value="PLP-dependent transferases"/>
    <property type="match status" value="1"/>
</dbReference>
<accession>A0AAV9D5R6</accession>
<evidence type="ECO:0000256" key="2">
    <source>
        <dbReference type="ARBA" id="ARBA00007441"/>
    </source>
</evidence>
<dbReference type="PANTHER" id="PTHR45744:SF2">
    <property type="entry name" value="TYROSINE AMINOTRANSFERASE"/>
    <property type="match status" value="1"/>
</dbReference>
<dbReference type="GO" id="GO:0006572">
    <property type="term" value="P:L-tyrosine catabolic process"/>
    <property type="evidence" value="ECO:0007669"/>
    <property type="project" value="TreeGrafter"/>
</dbReference>
<gene>
    <name evidence="9" type="ORF">QJS10_CPB15g01701</name>
</gene>
<evidence type="ECO:0000313" key="9">
    <source>
        <dbReference type="EMBL" id="KAK1296154.1"/>
    </source>
</evidence>
<dbReference type="PIRSF" id="PIRSF000517">
    <property type="entry name" value="Tyr_transaminase"/>
    <property type="match status" value="1"/>
</dbReference>
<dbReference type="Pfam" id="PF00155">
    <property type="entry name" value="Aminotran_1_2"/>
    <property type="match status" value="2"/>
</dbReference>
<feature type="domain" description="Aminotransferase class I/classII large" evidence="8">
    <location>
        <begin position="90"/>
        <end position="257"/>
    </location>
</feature>
<dbReference type="InterPro" id="IPR015422">
    <property type="entry name" value="PyrdxlP-dep_Trfase_small"/>
</dbReference>
<comment type="similarity">
    <text evidence="2 6">Belongs to the class-I pyridoxal-phosphate-dependent aminotransferase family.</text>
</comment>
<dbReference type="Proteomes" id="UP001180020">
    <property type="component" value="Unassembled WGS sequence"/>
</dbReference>
<feature type="compositionally biased region" description="Polar residues" evidence="7">
    <location>
        <begin position="1"/>
        <end position="16"/>
    </location>
</feature>
<dbReference type="InterPro" id="IPR015421">
    <property type="entry name" value="PyrdxlP-dep_Trfase_major"/>
</dbReference>
<reference evidence="9" key="2">
    <citation type="submission" date="2023-06" db="EMBL/GenBank/DDBJ databases">
        <authorList>
            <person name="Ma L."/>
            <person name="Liu K.-W."/>
            <person name="Li Z."/>
            <person name="Hsiao Y.-Y."/>
            <person name="Qi Y."/>
            <person name="Fu T."/>
            <person name="Tang G."/>
            <person name="Zhang D."/>
            <person name="Sun W.-H."/>
            <person name="Liu D.-K."/>
            <person name="Li Y."/>
            <person name="Chen G.-Z."/>
            <person name="Liu X.-D."/>
            <person name="Liao X.-Y."/>
            <person name="Jiang Y.-T."/>
            <person name="Yu X."/>
            <person name="Hao Y."/>
            <person name="Huang J."/>
            <person name="Zhao X.-W."/>
            <person name="Ke S."/>
            <person name="Chen Y.-Y."/>
            <person name="Wu W.-L."/>
            <person name="Hsu J.-L."/>
            <person name="Lin Y.-F."/>
            <person name="Huang M.-D."/>
            <person name="Li C.-Y."/>
            <person name="Huang L."/>
            <person name="Wang Z.-W."/>
            <person name="Zhao X."/>
            <person name="Zhong W.-Y."/>
            <person name="Peng D.-H."/>
            <person name="Ahmad S."/>
            <person name="Lan S."/>
            <person name="Zhang J.-S."/>
            <person name="Tsai W.-C."/>
            <person name="Van De Peer Y."/>
            <person name="Liu Z.-J."/>
        </authorList>
    </citation>
    <scope>NUCLEOTIDE SEQUENCE</scope>
    <source>
        <strain evidence="9">CP</strain>
        <tissue evidence="9">Leaves</tissue>
    </source>
</reference>
<comment type="caution">
    <text evidence="9">The sequence shown here is derived from an EMBL/GenBank/DDBJ whole genome shotgun (WGS) entry which is preliminary data.</text>
</comment>
<dbReference type="CDD" id="cd00609">
    <property type="entry name" value="AAT_like"/>
    <property type="match status" value="1"/>
</dbReference>
<keyword evidence="3 9" id="KW-0032">Aminotransferase</keyword>
<sequence>MAPTTQTSVHEINGLQNGCPVKSGNHKSINNGGHYEVPCNPLLMQQKGSLRSVVSDLTSRPNPDKSVIGLALGDASAFPCFRSGRDALTKPVFDVVDSALFDGYPPSFGYPFARRAVAEYLGCGIKDGEIYLTSGATQAIQVILSALAGPGHNVLLPRPGFPVYASTCRLAGIEPRFYDLLPSSNWELNPSQIMSLADSNTVAIMVTNPNNPCGIVFPRSHLLQIMEVAGKLHLPVIADEIYGHMTFGEAKFVPMASLASATGSTPPVMTAVDMLMNLALGPDSIVQAALPGILSNADQEFHNNVLRLLESAADTCYARIDCIDALKCHSKPNGSMFMMVEVQTTILAGINDDMDFARELMEEESVLVLPGSVIGLKNWVRIFFGAPVNMLNEAFDRIHSFCERRRLAQMLV</sequence>
<dbReference type="GO" id="GO:0004838">
    <property type="term" value="F:L-tyrosine-2-oxoglutarate transaminase activity"/>
    <property type="evidence" value="ECO:0007669"/>
    <property type="project" value="TreeGrafter"/>
</dbReference>
<name>A0AAV9D5R6_ACOCL</name>
<dbReference type="GO" id="GO:0030170">
    <property type="term" value="F:pyridoxal phosphate binding"/>
    <property type="evidence" value="ECO:0007669"/>
    <property type="project" value="InterPro"/>
</dbReference>
<dbReference type="Gene3D" id="3.40.640.10">
    <property type="entry name" value="Type I PLP-dependent aspartate aminotransferase-like (Major domain)"/>
    <property type="match status" value="1"/>
</dbReference>
<dbReference type="InterPro" id="IPR005958">
    <property type="entry name" value="TyrNic_aminoTrfase"/>
</dbReference>
<evidence type="ECO:0000256" key="1">
    <source>
        <dbReference type="ARBA" id="ARBA00001933"/>
    </source>
</evidence>
<keyword evidence="4" id="KW-0808">Transferase</keyword>
<dbReference type="Gene3D" id="3.90.1150.10">
    <property type="entry name" value="Aspartate Aminotransferase, domain 1"/>
    <property type="match status" value="2"/>
</dbReference>
<evidence type="ECO:0000313" key="10">
    <source>
        <dbReference type="Proteomes" id="UP001180020"/>
    </source>
</evidence>
<protein>
    <submittedName>
        <fullName evidence="9">Aminotransferase TAT2</fullName>
    </submittedName>
</protein>
<evidence type="ECO:0000256" key="7">
    <source>
        <dbReference type="SAM" id="MobiDB-lite"/>
    </source>
</evidence>